<dbReference type="Proteomes" id="UP001154400">
    <property type="component" value="Chromosome"/>
</dbReference>
<evidence type="ECO:0000313" key="2">
    <source>
        <dbReference type="EMBL" id="CBH48714.1"/>
    </source>
</evidence>
<dbReference type="Pfam" id="PF04101">
    <property type="entry name" value="Glyco_tran_28_C"/>
    <property type="match status" value="1"/>
</dbReference>
<dbReference type="KEGG" id="req:REQ_26890"/>
<evidence type="ECO:0000259" key="1">
    <source>
        <dbReference type="Pfam" id="PF04101"/>
    </source>
</evidence>
<sequence length="332" mass="35493">MIGYYVHHHGRGHLTRARTLAGRLDTPVVALTSLALEHPHPFREVVHLDRDDASTAPRNPTAGGALHWAPLQDPGLRSRMATLADWIRTARPRAMIVDVSVEVATFVRLMGVPTVVIAMPGERDDAVHRVAYDVADHIIAAWPRELYAPAWLERHAAKTTYVGGLSRFGERARAVTGDSGTVRVTVLSGAGGTSLTRQRLEQWNTAVPGVEWVTLGGPGGWKDDPWPDLCASSVVITHAGQNAVADVAAAGAASIVIPQERPFAEQVTTAGVLHAARLAVVQPSWPSPAEWPGLIERARQGGGSDWERWNTRGAVDRAAAAVERVLDGGGAG</sequence>
<proteinExistence type="predicted"/>
<dbReference type="EMBL" id="FN563149">
    <property type="protein sequence ID" value="CBH48714.1"/>
    <property type="molecule type" value="Genomic_DNA"/>
</dbReference>
<protein>
    <recommendedName>
        <fullName evidence="1">Glycosyl transferase family 28 C-terminal domain-containing protein</fullName>
    </recommendedName>
</protein>
<gene>
    <name evidence="2" type="ordered locus">REQ_26890</name>
</gene>
<accession>A0A3S5Y886</accession>
<name>A0A3S5Y886_RHOH1</name>
<dbReference type="RefSeq" id="WP_013416296.1">
    <property type="nucleotide sequence ID" value="NC_014659.1"/>
</dbReference>
<dbReference type="AlphaFoldDB" id="A0A3S5Y886"/>
<dbReference type="InterPro" id="IPR007235">
    <property type="entry name" value="Glyco_trans_28_C"/>
</dbReference>
<dbReference type="GO" id="GO:0016758">
    <property type="term" value="F:hexosyltransferase activity"/>
    <property type="evidence" value="ECO:0007669"/>
    <property type="project" value="InterPro"/>
</dbReference>
<evidence type="ECO:0000313" key="3">
    <source>
        <dbReference type="Proteomes" id="UP000006892"/>
    </source>
</evidence>
<feature type="domain" description="Glycosyl transferase family 28 C-terminal" evidence="1">
    <location>
        <begin position="229"/>
        <end position="266"/>
    </location>
</feature>
<dbReference type="SUPFAM" id="SSF53756">
    <property type="entry name" value="UDP-Glycosyltransferase/glycogen phosphorylase"/>
    <property type="match status" value="1"/>
</dbReference>
<reference evidence="2" key="1">
    <citation type="journal article" date="2010" name="PLoS Genet.">
        <title>The genome of a pathogenic rhodococcus: cooptive virulence underpinned by key gene acquisitions.</title>
        <authorList>
            <person name="Letek M."/>
            <person name="Gonzalez P."/>
            <person name="Macarthur I."/>
            <person name="Rodriguez H."/>
            <person name="Freeman T.C."/>
            <person name="Valero-Rello A."/>
            <person name="Blanco M."/>
            <person name="Buckley T."/>
            <person name="Cherevach I."/>
            <person name="Fahey R."/>
            <person name="Hapeshi A."/>
            <person name="Holdstock J."/>
            <person name="Leadon D."/>
            <person name="Navas J."/>
            <person name="Ocampo A."/>
            <person name="Quail M.A."/>
            <person name="Sanders M."/>
            <person name="Scortti M.M."/>
            <person name="Prescott J.F."/>
            <person name="Fogarty U."/>
            <person name="Meijer W.G."/>
            <person name="Parkhill J."/>
            <person name="Bentley S.D."/>
            <person name="Vazquez-Boland J.A."/>
        </authorList>
    </citation>
    <scope>NUCLEOTIDE SEQUENCE [LARGE SCALE GENOMIC DNA]</scope>
    <source>
        <strain evidence="2 3">103S</strain>
    </source>
</reference>
<organism evidence="2">
    <name type="scientific">Rhodococcus hoagii (strain 103S)</name>
    <name type="common">Rhodococcus equi</name>
    <dbReference type="NCBI Taxonomy" id="685727"/>
    <lineage>
        <taxon>Bacteria</taxon>
        <taxon>Bacillati</taxon>
        <taxon>Actinomycetota</taxon>
        <taxon>Actinomycetes</taxon>
        <taxon>Mycobacteriales</taxon>
        <taxon>Nocardiaceae</taxon>
        <taxon>Prescottella</taxon>
    </lineage>
</organism>
<dbReference type="Gene3D" id="3.40.50.2000">
    <property type="entry name" value="Glycogen Phosphorylase B"/>
    <property type="match status" value="1"/>
</dbReference>